<dbReference type="GO" id="GO:0016020">
    <property type="term" value="C:membrane"/>
    <property type="evidence" value="ECO:0007669"/>
    <property type="project" value="UniProtKB-SubCell"/>
</dbReference>
<comment type="subcellular location">
    <subcellularLocation>
        <location evidence="1">Membrane</location>
        <topology evidence="1">Multi-pass membrane protein</topology>
    </subcellularLocation>
</comment>
<evidence type="ECO:0000313" key="6">
    <source>
        <dbReference type="EMBL" id="VDO24597.1"/>
    </source>
</evidence>
<name>A0A0N4W510_HAEPC</name>
<reference evidence="8" key="1">
    <citation type="submission" date="2017-02" db="UniProtKB">
        <authorList>
            <consortium name="WormBaseParasite"/>
        </authorList>
    </citation>
    <scope>IDENTIFICATION</scope>
</reference>
<evidence type="ECO:0000256" key="2">
    <source>
        <dbReference type="ARBA" id="ARBA00022692"/>
    </source>
</evidence>
<proteinExistence type="predicted"/>
<gene>
    <name evidence="6" type="ORF">HPLM_LOCUS5007</name>
</gene>
<evidence type="ECO:0000256" key="4">
    <source>
        <dbReference type="ARBA" id="ARBA00023136"/>
    </source>
</evidence>
<protein>
    <submittedName>
        <fullName evidence="8">Gustatory receptor</fullName>
    </submittedName>
</protein>
<dbReference type="WBParaSite" id="HPLM_0000501501-mRNA-1">
    <property type="protein sequence ID" value="HPLM_0000501501-mRNA-1"/>
    <property type="gene ID" value="HPLM_0000501501"/>
</dbReference>
<dbReference type="Pfam" id="PF10292">
    <property type="entry name" value="7TM_GPCR_Srab"/>
    <property type="match status" value="1"/>
</dbReference>
<feature type="transmembrane region" description="Helical" evidence="5">
    <location>
        <begin position="12"/>
        <end position="32"/>
    </location>
</feature>
<keyword evidence="2 5" id="KW-0812">Transmembrane</keyword>
<organism evidence="8">
    <name type="scientific">Haemonchus placei</name>
    <name type="common">Barber's pole worm</name>
    <dbReference type="NCBI Taxonomy" id="6290"/>
    <lineage>
        <taxon>Eukaryota</taxon>
        <taxon>Metazoa</taxon>
        <taxon>Ecdysozoa</taxon>
        <taxon>Nematoda</taxon>
        <taxon>Chromadorea</taxon>
        <taxon>Rhabditida</taxon>
        <taxon>Rhabditina</taxon>
        <taxon>Rhabditomorpha</taxon>
        <taxon>Strongyloidea</taxon>
        <taxon>Trichostrongylidae</taxon>
        <taxon>Haemonchus</taxon>
    </lineage>
</organism>
<evidence type="ECO:0000313" key="8">
    <source>
        <dbReference type="WBParaSite" id="HPLM_0000501501-mRNA-1"/>
    </source>
</evidence>
<evidence type="ECO:0000313" key="7">
    <source>
        <dbReference type="Proteomes" id="UP000268014"/>
    </source>
</evidence>
<evidence type="ECO:0000256" key="5">
    <source>
        <dbReference type="SAM" id="Phobius"/>
    </source>
</evidence>
<dbReference type="OrthoDB" id="5876548at2759"/>
<dbReference type="InterPro" id="IPR019408">
    <property type="entry name" value="7TM_GPCR_serpentine_rcpt_Srab"/>
</dbReference>
<reference evidence="6 7" key="2">
    <citation type="submission" date="2018-11" db="EMBL/GenBank/DDBJ databases">
        <authorList>
            <consortium name="Pathogen Informatics"/>
        </authorList>
    </citation>
    <scope>NUCLEOTIDE SEQUENCE [LARGE SCALE GENOMIC DNA]</scope>
    <source>
        <strain evidence="6 7">MHpl1</strain>
    </source>
</reference>
<sequence length="190" mass="22560">MKRYGRETGSRNALLCLHFHVGMAYVLTVLTSKVSFFRKKSRLIFEKAFSEGRARMTKIFEYDIRIQDLCFHKLLQLYEFTLWTTYRNPCDMFPSRIAYTIYGIAEMYCLMHMLSLQFVISIERTVATIYVDTYESCRRTFAIFFVTATVRYLVLKSRNLSDSLNSIMEIRENLFPFNHGIRKTVESFFT</sequence>
<dbReference type="Proteomes" id="UP000268014">
    <property type="component" value="Unassembled WGS sequence"/>
</dbReference>
<dbReference type="AlphaFoldDB" id="A0A0N4W510"/>
<keyword evidence="7" id="KW-1185">Reference proteome</keyword>
<keyword evidence="3 5" id="KW-1133">Transmembrane helix</keyword>
<accession>A0A0N4W510</accession>
<keyword evidence="4 5" id="KW-0472">Membrane</keyword>
<evidence type="ECO:0000256" key="1">
    <source>
        <dbReference type="ARBA" id="ARBA00004141"/>
    </source>
</evidence>
<evidence type="ECO:0000256" key="3">
    <source>
        <dbReference type="ARBA" id="ARBA00022989"/>
    </source>
</evidence>
<dbReference type="EMBL" id="UZAF01016277">
    <property type="protein sequence ID" value="VDO24597.1"/>
    <property type="molecule type" value="Genomic_DNA"/>
</dbReference>